<dbReference type="Pfam" id="PF00583">
    <property type="entry name" value="Acetyltransf_1"/>
    <property type="match status" value="1"/>
</dbReference>
<dbReference type="AlphaFoldDB" id="A0A0M0KYQ5"/>
<dbReference type="Gene3D" id="3.40.630.30">
    <property type="match status" value="1"/>
</dbReference>
<dbReference type="PATRIC" id="fig|284581.3.peg.1227"/>
<dbReference type="InterPro" id="IPR016181">
    <property type="entry name" value="Acyl_CoA_acyltransferase"/>
</dbReference>
<reference evidence="5" key="1">
    <citation type="submission" date="2015-08" db="EMBL/GenBank/DDBJ databases">
        <title>Fjat-14210 dsm16467.</title>
        <authorList>
            <person name="Liu B."/>
            <person name="Wang J."/>
            <person name="Zhu Y."/>
            <person name="Liu G."/>
            <person name="Chen Q."/>
            <person name="Chen Z."/>
            <person name="Lan J."/>
            <person name="Che J."/>
            <person name="Ge C."/>
            <person name="Shi H."/>
            <person name="Pan Z."/>
            <person name="Liu X."/>
        </authorList>
    </citation>
    <scope>NUCLEOTIDE SEQUENCE [LARGE SCALE GENOMIC DNA]</scope>
    <source>
        <strain evidence="5">DSM 16467</strain>
    </source>
</reference>
<dbReference type="EMBL" id="LILC01000021">
    <property type="protein sequence ID" value="KOO43528.1"/>
    <property type="molecule type" value="Genomic_DNA"/>
</dbReference>
<dbReference type="STRING" id="284581.AMD01_16080"/>
<evidence type="ECO:0000256" key="2">
    <source>
        <dbReference type="ARBA" id="ARBA00023315"/>
    </source>
</evidence>
<dbReference type="CDD" id="cd04301">
    <property type="entry name" value="NAT_SF"/>
    <property type="match status" value="1"/>
</dbReference>
<evidence type="ECO:0000313" key="4">
    <source>
        <dbReference type="EMBL" id="KOO43528.1"/>
    </source>
</evidence>
<accession>A0A0M0KYQ5</accession>
<feature type="domain" description="N-acetyltransferase" evidence="3">
    <location>
        <begin position="2"/>
        <end position="139"/>
    </location>
</feature>
<evidence type="ECO:0000259" key="3">
    <source>
        <dbReference type="PROSITE" id="PS51186"/>
    </source>
</evidence>
<dbReference type="RefSeq" id="WP_053402447.1">
    <property type="nucleotide sequence ID" value="NZ_JAUKEN010000001.1"/>
</dbReference>
<dbReference type="GO" id="GO:0005737">
    <property type="term" value="C:cytoplasm"/>
    <property type="evidence" value="ECO:0007669"/>
    <property type="project" value="TreeGrafter"/>
</dbReference>
<keyword evidence="2" id="KW-0012">Acyltransferase</keyword>
<dbReference type="PANTHER" id="PTHR43626">
    <property type="entry name" value="ACYL-COA N-ACYLTRANSFERASE"/>
    <property type="match status" value="1"/>
</dbReference>
<name>A0A0M0KYQ5_9BACI</name>
<sequence>MITISETIENVDVNQVQCVYQSVGWNRHTPDVIQTIFAASNVICLAFHQEKVVGIGRAISDGVFNAAIYDVVVHHDFQGQRIGQAIMKNLLGRLEDVSCVHLISTTRNEAFYSQFGLKRTKTGMARYQNPNLANEYLIP</sequence>
<proteinExistence type="predicted"/>
<dbReference type="SUPFAM" id="SSF55729">
    <property type="entry name" value="Acyl-CoA N-acyltransferases (Nat)"/>
    <property type="match status" value="1"/>
</dbReference>
<keyword evidence="1 4" id="KW-0808">Transferase</keyword>
<organism evidence="4 5">
    <name type="scientific">Priestia koreensis</name>
    <dbReference type="NCBI Taxonomy" id="284581"/>
    <lineage>
        <taxon>Bacteria</taxon>
        <taxon>Bacillati</taxon>
        <taxon>Bacillota</taxon>
        <taxon>Bacilli</taxon>
        <taxon>Bacillales</taxon>
        <taxon>Bacillaceae</taxon>
        <taxon>Priestia</taxon>
    </lineage>
</organism>
<evidence type="ECO:0000256" key="1">
    <source>
        <dbReference type="ARBA" id="ARBA00022679"/>
    </source>
</evidence>
<dbReference type="PANTHER" id="PTHR43626:SF4">
    <property type="entry name" value="GCN5-RELATED N-ACETYLTRANSFERASE 2, CHLOROPLASTIC"/>
    <property type="match status" value="1"/>
</dbReference>
<dbReference type="InterPro" id="IPR000182">
    <property type="entry name" value="GNAT_dom"/>
</dbReference>
<dbReference type="InterPro" id="IPR045039">
    <property type="entry name" value="NSI-like"/>
</dbReference>
<comment type="caution">
    <text evidence="4">The sequence shown here is derived from an EMBL/GenBank/DDBJ whole genome shotgun (WGS) entry which is preliminary data.</text>
</comment>
<dbReference type="GO" id="GO:0008080">
    <property type="term" value="F:N-acetyltransferase activity"/>
    <property type="evidence" value="ECO:0007669"/>
    <property type="project" value="InterPro"/>
</dbReference>
<protein>
    <submittedName>
        <fullName evidence="4">GCN5 family acetyltransferase</fullName>
    </submittedName>
</protein>
<gene>
    <name evidence="4" type="ORF">AMD01_16080</name>
</gene>
<dbReference type="PROSITE" id="PS51186">
    <property type="entry name" value="GNAT"/>
    <property type="match status" value="1"/>
</dbReference>
<dbReference type="OrthoDB" id="9775804at2"/>
<keyword evidence="5" id="KW-1185">Reference proteome</keyword>
<dbReference type="Proteomes" id="UP000037558">
    <property type="component" value="Unassembled WGS sequence"/>
</dbReference>
<evidence type="ECO:0000313" key="5">
    <source>
        <dbReference type="Proteomes" id="UP000037558"/>
    </source>
</evidence>